<accession>A0A4Q9MZN6</accession>
<organism evidence="2">
    <name type="scientific">Dichomitus squalens</name>
    <dbReference type="NCBI Taxonomy" id="114155"/>
    <lineage>
        <taxon>Eukaryota</taxon>
        <taxon>Fungi</taxon>
        <taxon>Dikarya</taxon>
        <taxon>Basidiomycota</taxon>
        <taxon>Agaricomycotina</taxon>
        <taxon>Agaricomycetes</taxon>
        <taxon>Polyporales</taxon>
        <taxon>Polyporaceae</taxon>
        <taxon>Dichomitus</taxon>
    </lineage>
</organism>
<dbReference type="Proteomes" id="UP000292957">
    <property type="component" value="Unassembled WGS sequence"/>
</dbReference>
<reference evidence="2" key="1">
    <citation type="submission" date="2019-01" db="EMBL/GenBank/DDBJ databases">
        <title>Draft genome sequences of three monokaryotic isolates of the white-rot basidiomycete fungus Dichomitus squalens.</title>
        <authorList>
            <consortium name="DOE Joint Genome Institute"/>
            <person name="Lopez S.C."/>
            <person name="Andreopoulos B."/>
            <person name="Pangilinan J."/>
            <person name="Lipzen A."/>
            <person name="Riley R."/>
            <person name="Ahrendt S."/>
            <person name="Ng V."/>
            <person name="Barry K."/>
            <person name="Daum C."/>
            <person name="Grigoriev I.V."/>
            <person name="Hilden K.S."/>
            <person name="Makela M.R."/>
            <person name="de Vries R.P."/>
        </authorList>
    </citation>
    <scope>NUCLEOTIDE SEQUENCE [LARGE SCALE GENOMIC DNA]</scope>
    <source>
        <strain evidence="2">OM18370.1</strain>
    </source>
</reference>
<sequence length="59" mass="6133">MSKSCANFQPALGPSAVPGWTGRGGDIRQVVCGGVCGAHVSRNSRKEKSPSPLFSCRTV</sequence>
<proteinExistence type="predicted"/>
<dbReference type="AlphaFoldDB" id="A0A4Q9MZN6"/>
<gene>
    <name evidence="2" type="ORF">BD311DRAFT_750739</name>
</gene>
<protein>
    <submittedName>
        <fullName evidence="2">Uncharacterized protein</fullName>
    </submittedName>
</protein>
<evidence type="ECO:0000256" key="1">
    <source>
        <dbReference type="SAM" id="MobiDB-lite"/>
    </source>
</evidence>
<name>A0A4Q9MZN6_9APHY</name>
<feature type="region of interest" description="Disordered" evidence="1">
    <location>
        <begin position="1"/>
        <end position="23"/>
    </location>
</feature>
<evidence type="ECO:0000313" key="2">
    <source>
        <dbReference type="EMBL" id="TBU32292.1"/>
    </source>
</evidence>
<dbReference type="EMBL" id="ML143395">
    <property type="protein sequence ID" value="TBU32292.1"/>
    <property type="molecule type" value="Genomic_DNA"/>
</dbReference>